<protein>
    <submittedName>
        <fullName evidence="3">Centriolar coiled-coil protein of 110 kDa-like</fullName>
    </submittedName>
</protein>
<dbReference type="GO" id="GO:1903723">
    <property type="term" value="P:negative regulation of centriole elongation"/>
    <property type="evidence" value="ECO:0007669"/>
    <property type="project" value="TreeGrafter"/>
</dbReference>
<dbReference type="PANTHER" id="PTHR13594:SF3">
    <property type="entry name" value="CENTRIOLAR COILED-COIL PROTEIN OF 110 KDA-LIKE ISOFORM X3"/>
    <property type="match status" value="1"/>
</dbReference>
<keyword evidence="4" id="KW-1185">Reference proteome</keyword>
<feature type="region of interest" description="Disordered" evidence="2">
    <location>
        <begin position="584"/>
        <end position="615"/>
    </location>
</feature>
<dbReference type="STRING" id="56723.ENSLBEP00000007561"/>
<proteinExistence type="predicted"/>
<dbReference type="AlphaFoldDB" id="A0A3Q3EJB2"/>
<dbReference type="PANTHER" id="PTHR13594">
    <property type="entry name" value="CENTRIOLAR COILED-COIL PROTEIN OF 110 KDA"/>
    <property type="match status" value="1"/>
</dbReference>
<feature type="compositionally biased region" description="Low complexity" evidence="2">
    <location>
        <begin position="598"/>
        <end position="615"/>
    </location>
</feature>
<feature type="compositionally biased region" description="Polar residues" evidence="2">
    <location>
        <begin position="249"/>
        <end position="268"/>
    </location>
</feature>
<feature type="region of interest" description="Disordered" evidence="2">
    <location>
        <begin position="763"/>
        <end position="841"/>
    </location>
</feature>
<feature type="region of interest" description="Disordered" evidence="2">
    <location>
        <begin position="162"/>
        <end position="226"/>
    </location>
</feature>
<feature type="region of interest" description="Disordered" evidence="2">
    <location>
        <begin position="340"/>
        <end position="388"/>
    </location>
</feature>
<keyword evidence="1" id="KW-0175">Coiled coil</keyword>
<feature type="compositionally biased region" description="Polar residues" evidence="2">
    <location>
        <begin position="791"/>
        <end position="817"/>
    </location>
</feature>
<dbReference type="GO" id="GO:0032465">
    <property type="term" value="P:regulation of cytokinesis"/>
    <property type="evidence" value="ECO:0007669"/>
    <property type="project" value="InterPro"/>
</dbReference>
<feature type="compositionally biased region" description="Polar residues" evidence="2">
    <location>
        <begin position="364"/>
        <end position="380"/>
    </location>
</feature>
<organism evidence="3 4">
    <name type="scientific">Labrus bergylta</name>
    <name type="common">ballan wrasse</name>
    <dbReference type="NCBI Taxonomy" id="56723"/>
    <lineage>
        <taxon>Eukaryota</taxon>
        <taxon>Metazoa</taxon>
        <taxon>Chordata</taxon>
        <taxon>Craniata</taxon>
        <taxon>Vertebrata</taxon>
        <taxon>Euteleostomi</taxon>
        <taxon>Actinopterygii</taxon>
        <taxon>Neopterygii</taxon>
        <taxon>Teleostei</taxon>
        <taxon>Neoteleostei</taxon>
        <taxon>Acanthomorphata</taxon>
        <taxon>Eupercaria</taxon>
        <taxon>Labriformes</taxon>
        <taxon>Labridae</taxon>
        <taxon>Labrus</taxon>
    </lineage>
</organism>
<evidence type="ECO:0000256" key="1">
    <source>
        <dbReference type="SAM" id="Coils"/>
    </source>
</evidence>
<dbReference type="GO" id="GO:0007099">
    <property type="term" value="P:centriole replication"/>
    <property type="evidence" value="ECO:0007669"/>
    <property type="project" value="InterPro"/>
</dbReference>
<dbReference type="InterPro" id="IPR033207">
    <property type="entry name" value="CCP110"/>
</dbReference>
<dbReference type="GeneTree" id="ENSGT00390000004090"/>
<feature type="region of interest" description="Disordered" evidence="2">
    <location>
        <begin position="241"/>
        <end position="326"/>
    </location>
</feature>
<feature type="compositionally biased region" description="Basic and acidic residues" evidence="2">
    <location>
        <begin position="822"/>
        <end position="835"/>
    </location>
</feature>
<dbReference type="InParanoid" id="A0A3Q3EJB2"/>
<dbReference type="GO" id="GO:0032053">
    <property type="term" value="P:ciliary basal body organization"/>
    <property type="evidence" value="ECO:0007669"/>
    <property type="project" value="TreeGrafter"/>
</dbReference>
<feature type="compositionally biased region" description="Basic and acidic residues" evidence="2">
    <location>
        <begin position="162"/>
        <end position="171"/>
    </location>
</feature>
<name>A0A3Q3EJB2_9LABR</name>
<evidence type="ECO:0000313" key="4">
    <source>
        <dbReference type="Proteomes" id="UP000261660"/>
    </source>
</evidence>
<reference evidence="3" key="2">
    <citation type="submission" date="2025-09" db="UniProtKB">
        <authorList>
            <consortium name="Ensembl"/>
        </authorList>
    </citation>
    <scope>IDENTIFICATION</scope>
</reference>
<sequence>MCGSPEMESYEEFCLRTLAVLREEGKLKKTTCETPRSLKARSAIRFHGRAVLSPLLSAEQLSEMCDLRGKAVQLEVDRQNQQRNRLLSRVQDILNQVQTHKEPNEEVDKLPVSKSATVTGYTLVTDSPGFPKDPGFRLHTNTLPDTPTCSVAPILNGYKAEEEVKVEKEEKSEEEEEEDEDISLDSLLKRSREYVKREQSQQGSNVVHKVSRTLQPETVPDKEKKSCVPVEDKGVEFGFSLHHSPVGPPNTQIQHQTLYNPSPQQSGCLSPGLPDRYANLPSPESSISPRPQRRRPRPVSTGNIHISFPIGPADLIPRSPGRSMEGAGVADFGEALLGATDDQGSAGSEVAGGISRSGSRRSSHCGNSPVETFSPVSASGLSPKGHHDHLVAGFRRRCHTLDSQLQAQHPGVEHIDRSQERVPRFMAGITRLAPSWRTSAAPLNKSYDVDNPSPSLQRPCINPDWPQLKLRMESEDPHGTNRGKITPGVFRNAAEAQSSKTEETQRRAQALEDMQRCLEEEHALQMSLLLVEQEREQQRLRLELEETERRLKEQGCVRPLSADACGWSCRSLIDSCPVVSPSCPGLSPAHTPSERSPGHSIGFPSPGSSSVSSPSVQPPIYLWGPTWAVNKPRARLSLVLTAEQQRSFCRVGAIIRGFLTRRLLKTEKVKHLRQTIVDTQEFIRSFKTEGPQKRSTCSPQDRSLQERVKAQLRAALYDVHDIFFEIPLGERLALLQQDRELRAERKLRDMEKAKCPKERVVLSAATQRSLDRKKRVGHSPAQARKMPQKPKSPTTNRVLKPNQGQNSPIQGQLNRQGSWYKRTPEERVRRSDSLKKQHSLG</sequence>
<dbReference type="GO" id="GO:0005814">
    <property type="term" value="C:centriole"/>
    <property type="evidence" value="ECO:0007669"/>
    <property type="project" value="InterPro"/>
</dbReference>
<reference evidence="3" key="1">
    <citation type="submission" date="2025-08" db="UniProtKB">
        <authorList>
            <consortium name="Ensembl"/>
        </authorList>
    </citation>
    <scope>IDENTIFICATION</scope>
</reference>
<dbReference type="Pfam" id="PF16025">
    <property type="entry name" value="CaM_bind"/>
    <property type="match status" value="1"/>
</dbReference>
<feature type="compositionally biased region" description="Acidic residues" evidence="2">
    <location>
        <begin position="172"/>
        <end position="183"/>
    </location>
</feature>
<feature type="compositionally biased region" description="Basic and acidic residues" evidence="2">
    <location>
        <begin position="187"/>
        <end position="199"/>
    </location>
</feature>
<dbReference type="OrthoDB" id="10028852at2759"/>
<feature type="coiled-coil region" evidence="1">
    <location>
        <begin position="494"/>
        <end position="554"/>
    </location>
</feature>
<evidence type="ECO:0000256" key="2">
    <source>
        <dbReference type="SAM" id="MobiDB-lite"/>
    </source>
</evidence>
<feature type="compositionally biased region" description="Low complexity" evidence="2">
    <location>
        <begin position="281"/>
        <end position="290"/>
    </location>
</feature>
<dbReference type="Proteomes" id="UP000261660">
    <property type="component" value="Unplaced"/>
</dbReference>
<dbReference type="Ensembl" id="ENSLBET00000007953.1">
    <property type="protein sequence ID" value="ENSLBEP00000007561.1"/>
    <property type="gene ID" value="ENSLBEG00000005853.1"/>
</dbReference>
<accession>A0A3Q3EJB2</accession>
<evidence type="ECO:0000313" key="3">
    <source>
        <dbReference type="Ensembl" id="ENSLBEP00000007561.1"/>
    </source>
</evidence>